<dbReference type="GO" id="GO:0032259">
    <property type="term" value="P:methylation"/>
    <property type="evidence" value="ECO:0007669"/>
    <property type="project" value="UniProtKB-KW"/>
</dbReference>
<evidence type="ECO:0000256" key="1">
    <source>
        <dbReference type="SAM" id="MobiDB-lite"/>
    </source>
</evidence>
<reference evidence="3 4" key="1">
    <citation type="submission" date="2020-07" db="EMBL/GenBank/DDBJ databases">
        <title>Sequencing the genomes of 1000 actinobacteria strains.</title>
        <authorList>
            <person name="Klenk H.-P."/>
        </authorList>
    </citation>
    <scope>NUCLEOTIDE SEQUENCE [LARGE SCALE GENOMIC DNA]</scope>
    <source>
        <strain evidence="3 4">DSM 24552</strain>
    </source>
</reference>
<feature type="domain" description="Methyltransferase type 11" evidence="2">
    <location>
        <begin position="92"/>
        <end position="188"/>
    </location>
</feature>
<dbReference type="PANTHER" id="PTHR43591">
    <property type="entry name" value="METHYLTRANSFERASE"/>
    <property type="match status" value="1"/>
</dbReference>
<evidence type="ECO:0000313" key="3">
    <source>
        <dbReference type="EMBL" id="NYG56178.1"/>
    </source>
</evidence>
<dbReference type="InterPro" id="IPR013216">
    <property type="entry name" value="Methyltransf_11"/>
</dbReference>
<dbReference type="Gene3D" id="3.40.50.150">
    <property type="entry name" value="Vaccinia Virus protein VP39"/>
    <property type="match status" value="1"/>
</dbReference>
<dbReference type="GO" id="GO:0008757">
    <property type="term" value="F:S-adenosylmethionine-dependent methyltransferase activity"/>
    <property type="evidence" value="ECO:0007669"/>
    <property type="project" value="InterPro"/>
</dbReference>
<dbReference type="Proteomes" id="UP000544110">
    <property type="component" value="Unassembled WGS sequence"/>
</dbReference>
<organism evidence="3 4">
    <name type="scientific">Nocardioides perillae</name>
    <dbReference type="NCBI Taxonomy" id="1119534"/>
    <lineage>
        <taxon>Bacteria</taxon>
        <taxon>Bacillati</taxon>
        <taxon>Actinomycetota</taxon>
        <taxon>Actinomycetes</taxon>
        <taxon>Propionibacteriales</taxon>
        <taxon>Nocardioidaceae</taxon>
        <taxon>Nocardioides</taxon>
    </lineage>
</organism>
<accession>A0A7Y9RWQ2</accession>
<dbReference type="CDD" id="cd02440">
    <property type="entry name" value="AdoMet_MTases"/>
    <property type="match status" value="1"/>
</dbReference>
<evidence type="ECO:0000313" key="4">
    <source>
        <dbReference type="Proteomes" id="UP000544110"/>
    </source>
</evidence>
<feature type="region of interest" description="Disordered" evidence="1">
    <location>
        <begin position="1"/>
        <end position="48"/>
    </location>
</feature>
<evidence type="ECO:0000259" key="2">
    <source>
        <dbReference type="Pfam" id="PF08241"/>
    </source>
</evidence>
<dbReference type="InterPro" id="IPR029063">
    <property type="entry name" value="SAM-dependent_MTases_sf"/>
</dbReference>
<keyword evidence="3" id="KW-0808">Transferase</keyword>
<sequence>MVTTPPGPVSGQPDRSAPGSDGHVLPPVRAQRRVVDEASSRAANGPDWDRYADEYQATHGAFLGDVGFVWGPEGLTEAEAGALGDVRGKRTLEVGSGAGQCSRWVRAQGGEVVGLDLSHRQLQHSRRLDAETGVAVPSVRGTATHLPFADAAFDVVFCSFGALQFVADLDDAVRETARVLRPGGRFAFSITHPTRWVFPDDPGQDGLTVAQSYWDRTPYVEVDEASGRVSYVEHHRTLGDWVTVLARHGFCLRALLEPEWPADHDRTWGGWSRTRGLLTPGTALFVADLH</sequence>
<comment type="caution">
    <text evidence="3">The sequence shown here is derived from an EMBL/GenBank/DDBJ whole genome shotgun (WGS) entry which is preliminary data.</text>
</comment>
<dbReference type="AlphaFoldDB" id="A0A7Y9RWQ2"/>
<dbReference type="SUPFAM" id="SSF53335">
    <property type="entry name" value="S-adenosyl-L-methionine-dependent methyltransferases"/>
    <property type="match status" value="1"/>
</dbReference>
<dbReference type="RefSeq" id="WP_343049329.1">
    <property type="nucleotide sequence ID" value="NZ_JACCAC010000001.1"/>
</dbReference>
<keyword evidence="3" id="KW-0489">Methyltransferase</keyword>
<name>A0A7Y9RWQ2_9ACTN</name>
<keyword evidence="4" id="KW-1185">Reference proteome</keyword>
<dbReference type="EMBL" id="JACCAC010000001">
    <property type="protein sequence ID" value="NYG56178.1"/>
    <property type="molecule type" value="Genomic_DNA"/>
</dbReference>
<gene>
    <name evidence="3" type="ORF">BJ989_002482</name>
</gene>
<protein>
    <submittedName>
        <fullName evidence="3">SAM-dependent methyltransferase</fullName>
    </submittedName>
</protein>
<proteinExistence type="predicted"/>
<dbReference type="Pfam" id="PF08241">
    <property type="entry name" value="Methyltransf_11"/>
    <property type="match status" value="1"/>
</dbReference>